<dbReference type="AlphaFoldDB" id="A0A9P0D201"/>
<evidence type="ECO:0000313" key="2">
    <source>
        <dbReference type="Proteomes" id="UP001153636"/>
    </source>
</evidence>
<name>A0A9P0D201_9CUCU</name>
<accession>A0A9P0D201</accession>
<dbReference type="EMBL" id="OV651817">
    <property type="protein sequence ID" value="CAH1110655.1"/>
    <property type="molecule type" value="Genomic_DNA"/>
</dbReference>
<keyword evidence="2" id="KW-1185">Reference proteome</keyword>
<proteinExistence type="predicted"/>
<protein>
    <submittedName>
        <fullName evidence="1">Uncharacterized protein</fullName>
    </submittedName>
</protein>
<reference evidence="1" key="1">
    <citation type="submission" date="2022-01" db="EMBL/GenBank/DDBJ databases">
        <authorList>
            <person name="King R."/>
        </authorList>
    </citation>
    <scope>NUCLEOTIDE SEQUENCE</scope>
</reference>
<dbReference type="OrthoDB" id="20900at2759"/>
<dbReference type="Proteomes" id="UP001153636">
    <property type="component" value="Chromosome 5"/>
</dbReference>
<gene>
    <name evidence="1" type="ORF">PSYICH_LOCUS10852</name>
</gene>
<sequence length="154" mass="17435">MSSAILNDNDNLSDIDPNLFNLILLNGPTEEHLRAVNELLSTSKTSGKGLELLNYLLNYCTIDMISDYVILWLDFCLKESSENENFTESKLLLLISKLFEISCNNNDVSKKIVSDCLSKVVDLCLKQTNNSYESVSCTRCSCSKYEEIWKLVSK</sequence>
<evidence type="ECO:0000313" key="1">
    <source>
        <dbReference type="EMBL" id="CAH1110655.1"/>
    </source>
</evidence>
<organism evidence="1 2">
    <name type="scientific">Psylliodes chrysocephalus</name>
    <dbReference type="NCBI Taxonomy" id="3402493"/>
    <lineage>
        <taxon>Eukaryota</taxon>
        <taxon>Metazoa</taxon>
        <taxon>Ecdysozoa</taxon>
        <taxon>Arthropoda</taxon>
        <taxon>Hexapoda</taxon>
        <taxon>Insecta</taxon>
        <taxon>Pterygota</taxon>
        <taxon>Neoptera</taxon>
        <taxon>Endopterygota</taxon>
        <taxon>Coleoptera</taxon>
        <taxon>Polyphaga</taxon>
        <taxon>Cucujiformia</taxon>
        <taxon>Chrysomeloidea</taxon>
        <taxon>Chrysomelidae</taxon>
        <taxon>Galerucinae</taxon>
        <taxon>Alticini</taxon>
        <taxon>Psylliodes</taxon>
    </lineage>
</organism>